<evidence type="ECO:0000313" key="2">
    <source>
        <dbReference type="EMBL" id="ASF46894.1"/>
    </source>
</evidence>
<dbReference type="InterPro" id="IPR002645">
    <property type="entry name" value="STAS_dom"/>
</dbReference>
<dbReference type="InterPro" id="IPR036513">
    <property type="entry name" value="STAS_dom_sf"/>
</dbReference>
<keyword evidence="3" id="KW-1185">Reference proteome</keyword>
<dbReference type="Proteomes" id="UP000197019">
    <property type="component" value="Chromosome"/>
</dbReference>
<accession>A0A1Z4C021</accession>
<dbReference type="OrthoDB" id="5291355at2"/>
<evidence type="ECO:0000313" key="3">
    <source>
        <dbReference type="Proteomes" id="UP000197019"/>
    </source>
</evidence>
<gene>
    <name evidence="2" type="ORF">CEK71_12885</name>
</gene>
<dbReference type="Pfam" id="PF01740">
    <property type="entry name" value="STAS"/>
    <property type="match status" value="1"/>
</dbReference>
<dbReference type="SUPFAM" id="SSF52091">
    <property type="entry name" value="SpoIIaa-like"/>
    <property type="match status" value="1"/>
</dbReference>
<dbReference type="CDD" id="cd07043">
    <property type="entry name" value="STAS_anti-anti-sigma_factors"/>
    <property type="match status" value="1"/>
</dbReference>
<name>A0A1Z4C021_9GAMM</name>
<proteinExistence type="predicted"/>
<dbReference type="AlphaFoldDB" id="A0A1Z4C021"/>
<dbReference type="RefSeq" id="WP_088619766.1">
    <property type="nucleotide sequence ID" value="NZ_CP022129.1"/>
</dbReference>
<evidence type="ECO:0000259" key="1">
    <source>
        <dbReference type="PROSITE" id="PS50801"/>
    </source>
</evidence>
<dbReference type="PROSITE" id="PS50801">
    <property type="entry name" value="STAS"/>
    <property type="match status" value="1"/>
</dbReference>
<organism evidence="2 3">
    <name type="scientific">Methylovulum psychrotolerans</name>
    <dbReference type="NCBI Taxonomy" id="1704499"/>
    <lineage>
        <taxon>Bacteria</taxon>
        <taxon>Pseudomonadati</taxon>
        <taxon>Pseudomonadota</taxon>
        <taxon>Gammaproteobacteria</taxon>
        <taxon>Methylococcales</taxon>
        <taxon>Methylococcaceae</taxon>
        <taxon>Methylovulum</taxon>
    </lineage>
</organism>
<reference evidence="2 3" key="1">
    <citation type="submission" date="2017-06" db="EMBL/GenBank/DDBJ databases">
        <title>Genome Sequencing of the methanotroph Methylovulum psychrotolerants str. HV10-M2 isolated from a high-altitude environment.</title>
        <authorList>
            <person name="Mateos-Rivera A."/>
        </authorList>
    </citation>
    <scope>NUCLEOTIDE SEQUENCE [LARGE SCALE GENOMIC DNA]</scope>
    <source>
        <strain evidence="2 3">HV10_M2</strain>
    </source>
</reference>
<dbReference type="Pfam" id="PF12974">
    <property type="entry name" value="Phosphonate-bd"/>
    <property type="match status" value="1"/>
</dbReference>
<dbReference type="SUPFAM" id="SSF53850">
    <property type="entry name" value="Periplasmic binding protein-like II"/>
    <property type="match status" value="1"/>
</dbReference>
<sequence length="387" mass="42946">MVQAPNLTIATVHSDDTLHEFKLSGQIDVTAAPVIDTLASRKLAAASRVILDFADIDRINSMGLAQLMRVLEQWRGQAIRIEVRNLNRVVSMLFKMTGLNRYFSDTPEAGDAVKPAASNDNAAKLRSVKRIRPVAEPVNSNRLDFSVSLQNSQQLAGWYVFNTFLQRHLEKAIHLDVKQPGINQPLHQNALVFAKPFDACILMAKHQFIPIAKPLDETDEVSIIVRNDMPPKSIAEFLAASVVTASATDFIYVLGQFLCDECGLASTGLSYTFTGNDIKALQTLLKGQADLLFMTKRNYHQLSRLSREGTRLLEESETAMAYPMLLLSPSYASLQNTLADTLLAMQDDDKSRQILGDLGLAGWCLPEQTELDMLLMLYNRYAKASVA</sequence>
<dbReference type="KEGG" id="mpsy:CEK71_12885"/>
<protein>
    <submittedName>
        <fullName evidence="2">Transcriptional regulator</fullName>
    </submittedName>
</protein>
<feature type="domain" description="STAS" evidence="1">
    <location>
        <begin position="21"/>
        <end position="116"/>
    </location>
</feature>
<dbReference type="Gene3D" id="3.30.750.24">
    <property type="entry name" value="STAS domain"/>
    <property type="match status" value="1"/>
</dbReference>
<dbReference type="EMBL" id="CP022129">
    <property type="protein sequence ID" value="ASF46894.1"/>
    <property type="molecule type" value="Genomic_DNA"/>
</dbReference>